<dbReference type="CDD" id="cd24161">
    <property type="entry name" value="NUDIX_ADPRase_Ndx2"/>
    <property type="match status" value="1"/>
</dbReference>
<sequence>MQADQHKNPWTKLSDEVKYDNNWIRVTEHQVLNPKGGPGIYGVVHFKNVAVGVIALDDLGFTYLVGQHRFPLDQFSWEIPEGGGKVGQEDTLETAKRELLEETGLVAGQWEPILEMHLSNSVSDEYAIIYLARHLQQLEPCPEDTEELHVMKISFDLAYEMVQKGEITDSMSVAAIMKLRLMQLGH</sequence>
<dbReference type="PANTHER" id="PTHR11839:SF18">
    <property type="entry name" value="NUDIX HYDROLASE DOMAIN-CONTAINING PROTEIN"/>
    <property type="match status" value="1"/>
</dbReference>
<evidence type="ECO:0000256" key="2">
    <source>
        <dbReference type="ARBA" id="ARBA00001946"/>
    </source>
</evidence>
<dbReference type="Gene3D" id="3.90.79.10">
    <property type="entry name" value="Nucleoside Triphosphate Pyrophosphohydrolase"/>
    <property type="match status" value="1"/>
</dbReference>
<evidence type="ECO:0000256" key="4">
    <source>
        <dbReference type="ARBA" id="ARBA00016377"/>
    </source>
</evidence>
<dbReference type="PROSITE" id="PS51462">
    <property type="entry name" value="NUDIX"/>
    <property type="match status" value="1"/>
</dbReference>
<protein>
    <recommendedName>
        <fullName evidence="4">GDP-mannose pyrophosphatase</fullName>
    </recommendedName>
    <alternativeName>
        <fullName evidence="6">GDP-mannose hydrolase</fullName>
    </alternativeName>
    <alternativeName>
        <fullName evidence="7">GDPMK</fullName>
    </alternativeName>
</protein>
<comment type="catalytic activity">
    <reaction evidence="1">
        <text>GDP-alpha-D-mannose + H2O = alpha-D-mannose 1-phosphate + GMP + 2 H(+)</text>
        <dbReference type="Rhea" id="RHEA:27978"/>
        <dbReference type="ChEBI" id="CHEBI:15377"/>
        <dbReference type="ChEBI" id="CHEBI:15378"/>
        <dbReference type="ChEBI" id="CHEBI:57527"/>
        <dbReference type="ChEBI" id="CHEBI:58115"/>
        <dbReference type="ChEBI" id="CHEBI:58409"/>
    </reaction>
</comment>
<proteinExistence type="inferred from homology"/>
<dbReference type="GO" id="GO:0006753">
    <property type="term" value="P:nucleoside phosphate metabolic process"/>
    <property type="evidence" value="ECO:0007669"/>
    <property type="project" value="TreeGrafter"/>
</dbReference>
<evidence type="ECO:0000256" key="3">
    <source>
        <dbReference type="ARBA" id="ARBA00007275"/>
    </source>
</evidence>
<evidence type="ECO:0000256" key="6">
    <source>
        <dbReference type="ARBA" id="ARBA00032162"/>
    </source>
</evidence>
<evidence type="ECO:0000259" key="8">
    <source>
        <dbReference type="PROSITE" id="PS51462"/>
    </source>
</evidence>
<comment type="similarity">
    <text evidence="3">Belongs to the Nudix hydrolase family. NudK subfamily.</text>
</comment>
<evidence type="ECO:0000256" key="5">
    <source>
        <dbReference type="ARBA" id="ARBA00022801"/>
    </source>
</evidence>
<evidence type="ECO:0000313" key="9">
    <source>
        <dbReference type="EMBL" id="ATL49323.1"/>
    </source>
</evidence>
<evidence type="ECO:0000256" key="1">
    <source>
        <dbReference type="ARBA" id="ARBA00000847"/>
    </source>
</evidence>
<name>A0A291QZQ1_9BACT</name>
<dbReference type="RefSeq" id="WP_098195691.1">
    <property type="nucleotide sequence ID" value="NZ_CP023777.1"/>
</dbReference>
<dbReference type="PROSITE" id="PS00893">
    <property type="entry name" value="NUDIX_BOX"/>
    <property type="match status" value="1"/>
</dbReference>
<accession>A0A291QZQ1</accession>
<dbReference type="InterPro" id="IPR020084">
    <property type="entry name" value="NUDIX_hydrolase_CS"/>
</dbReference>
<dbReference type="PANTHER" id="PTHR11839">
    <property type="entry name" value="UDP/ADP-SUGAR PYROPHOSPHATASE"/>
    <property type="match status" value="1"/>
</dbReference>
<dbReference type="SUPFAM" id="SSF55811">
    <property type="entry name" value="Nudix"/>
    <property type="match status" value="1"/>
</dbReference>
<dbReference type="Pfam" id="PF00293">
    <property type="entry name" value="NUDIX"/>
    <property type="match status" value="1"/>
</dbReference>
<dbReference type="InterPro" id="IPR015797">
    <property type="entry name" value="NUDIX_hydrolase-like_dom_sf"/>
</dbReference>
<organism evidence="9 10">
    <name type="scientific">Chitinophaga caeni</name>
    <dbReference type="NCBI Taxonomy" id="2029983"/>
    <lineage>
        <taxon>Bacteria</taxon>
        <taxon>Pseudomonadati</taxon>
        <taxon>Bacteroidota</taxon>
        <taxon>Chitinophagia</taxon>
        <taxon>Chitinophagales</taxon>
        <taxon>Chitinophagaceae</taxon>
        <taxon>Chitinophaga</taxon>
    </lineage>
</organism>
<dbReference type="KEGG" id="cbae:COR50_20275"/>
<comment type="cofactor">
    <cofactor evidence="2">
        <name>Mg(2+)</name>
        <dbReference type="ChEBI" id="CHEBI:18420"/>
    </cofactor>
</comment>
<feature type="domain" description="Nudix hydrolase" evidence="8">
    <location>
        <begin position="46"/>
        <end position="175"/>
    </location>
</feature>
<dbReference type="GO" id="GO:0016787">
    <property type="term" value="F:hydrolase activity"/>
    <property type="evidence" value="ECO:0007669"/>
    <property type="project" value="UniProtKB-KW"/>
</dbReference>
<evidence type="ECO:0000256" key="7">
    <source>
        <dbReference type="ARBA" id="ARBA00032272"/>
    </source>
</evidence>
<dbReference type="AlphaFoldDB" id="A0A291QZQ1"/>
<evidence type="ECO:0000313" key="10">
    <source>
        <dbReference type="Proteomes" id="UP000220133"/>
    </source>
</evidence>
<gene>
    <name evidence="9" type="ORF">COR50_20275</name>
</gene>
<dbReference type="InterPro" id="IPR000086">
    <property type="entry name" value="NUDIX_hydrolase_dom"/>
</dbReference>
<dbReference type="Proteomes" id="UP000220133">
    <property type="component" value="Chromosome"/>
</dbReference>
<reference evidence="9 10" key="1">
    <citation type="submission" date="2017-10" db="EMBL/GenBank/DDBJ databases">
        <title>Paenichitinophaga pekingensis gen. nov., sp. nov., isolated from activated sludge.</title>
        <authorList>
            <person name="Jin D."/>
            <person name="Kong X."/>
            <person name="Deng Y."/>
            <person name="Bai Z."/>
        </authorList>
    </citation>
    <scope>NUCLEOTIDE SEQUENCE [LARGE SCALE GENOMIC DNA]</scope>
    <source>
        <strain evidence="9 10">13</strain>
    </source>
</reference>
<dbReference type="EMBL" id="CP023777">
    <property type="protein sequence ID" value="ATL49323.1"/>
    <property type="molecule type" value="Genomic_DNA"/>
</dbReference>
<dbReference type="OrthoDB" id="9806150at2"/>
<dbReference type="GO" id="GO:0005829">
    <property type="term" value="C:cytosol"/>
    <property type="evidence" value="ECO:0007669"/>
    <property type="project" value="TreeGrafter"/>
</dbReference>
<keyword evidence="10" id="KW-1185">Reference proteome</keyword>
<dbReference type="GO" id="GO:0019693">
    <property type="term" value="P:ribose phosphate metabolic process"/>
    <property type="evidence" value="ECO:0007669"/>
    <property type="project" value="TreeGrafter"/>
</dbReference>
<keyword evidence="5" id="KW-0378">Hydrolase</keyword>